<accession>A0ACC1PM39</accession>
<dbReference type="EMBL" id="JAPDGR010000098">
    <property type="protein sequence ID" value="KAJ2996362.1"/>
    <property type="molecule type" value="Genomic_DNA"/>
</dbReference>
<evidence type="ECO:0000313" key="2">
    <source>
        <dbReference type="Proteomes" id="UP001143856"/>
    </source>
</evidence>
<proteinExistence type="predicted"/>
<sequence>MKTLEANPDGYEKTAVRDVEGFKNIAGGFTIMHGLGDDNVHYQHSAALIDLLVGAGVPPSKMQWRAYTDSDHGIRYNGANVYIYKELTQLLFREKLRGNDTLAHQWTKKTELAL</sequence>
<name>A0ACC1PM39_9PEZI</name>
<keyword evidence="2" id="KW-1185">Reference proteome</keyword>
<protein>
    <submittedName>
        <fullName evidence="1">Uncharacterized protein</fullName>
    </submittedName>
</protein>
<comment type="caution">
    <text evidence="1">The sequence shown here is derived from an EMBL/GenBank/DDBJ whole genome shotgun (WGS) entry which is preliminary data.</text>
</comment>
<dbReference type="Proteomes" id="UP001143856">
    <property type="component" value="Unassembled WGS sequence"/>
</dbReference>
<reference evidence="1" key="1">
    <citation type="submission" date="2022-10" db="EMBL/GenBank/DDBJ databases">
        <title>Genome Sequence of Xylaria curta.</title>
        <authorList>
            <person name="Buettner E."/>
        </authorList>
    </citation>
    <scope>NUCLEOTIDE SEQUENCE</scope>
    <source>
        <strain evidence="1">Babe10</strain>
    </source>
</reference>
<gene>
    <name evidence="1" type="ORF">NUW58_g996</name>
</gene>
<organism evidence="1 2">
    <name type="scientific">Xylaria curta</name>
    <dbReference type="NCBI Taxonomy" id="42375"/>
    <lineage>
        <taxon>Eukaryota</taxon>
        <taxon>Fungi</taxon>
        <taxon>Dikarya</taxon>
        <taxon>Ascomycota</taxon>
        <taxon>Pezizomycotina</taxon>
        <taxon>Sordariomycetes</taxon>
        <taxon>Xylariomycetidae</taxon>
        <taxon>Xylariales</taxon>
        <taxon>Xylariaceae</taxon>
        <taxon>Xylaria</taxon>
    </lineage>
</organism>
<evidence type="ECO:0000313" key="1">
    <source>
        <dbReference type="EMBL" id="KAJ2996362.1"/>
    </source>
</evidence>